<reference evidence="2 3" key="1">
    <citation type="submission" date="2015-09" db="EMBL/GenBank/DDBJ databases">
        <title>Host preference determinants of Valsa canker pathogens revealed by comparative genomics.</title>
        <authorList>
            <person name="Yin Z."/>
            <person name="Huang L."/>
        </authorList>
    </citation>
    <scope>NUCLEOTIDE SEQUENCE [LARGE SCALE GENOMIC DNA]</scope>
    <source>
        <strain evidence="2 3">03-1</strain>
    </source>
</reference>
<organism evidence="2 3">
    <name type="scientific">Cytospora schulzeri</name>
    <dbReference type="NCBI Taxonomy" id="448051"/>
    <lineage>
        <taxon>Eukaryota</taxon>
        <taxon>Fungi</taxon>
        <taxon>Dikarya</taxon>
        <taxon>Ascomycota</taxon>
        <taxon>Pezizomycotina</taxon>
        <taxon>Sordariomycetes</taxon>
        <taxon>Sordariomycetidae</taxon>
        <taxon>Diaporthales</taxon>
        <taxon>Cytosporaceae</taxon>
        <taxon>Cytospora</taxon>
    </lineage>
</organism>
<dbReference type="AlphaFoldDB" id="A0A423WI89"/>
<dbReference type="InterPro" id="IPR010730">
    <property type="entry name" value="HET"/>
</dbReference>
<dbReference type="EMBL" id="LKEA01000016">
    <property type="protein sequence ID" value="ROW03132.1"/>
    <property type="molecule type" value="Genomic_DNA"/>
</dbReference>
<accession>A0A423WI89</accession>
<comment type="caution">
    <text evidence="2">The sequence shown here is derived from an EMBL/GenBank/DDBJ whole genome shotgun (WGS) entry which is preliminary data.</text>
</comment>
<sequence length="117" mass="13742">MRLLNVKNATFKEFIGNDIPPYAILSHTWEDEEVTFKDMKTPSRCHGKLGFNKIRMTCKQAAKDGLEYAWIDTCCIDKSSSAELSEAINSMFRWYKRSSRCYGSTKQYWKTKYPFEK</sequence>
<dbReference type="Proteomes" id="UP000283895">
    <property type="component" value="Unassembled WGS sequence"/>
</dbReference>
<dbReference type="PANTHER" id="PTHR10622:SF10">
    <property type="entry name" value="HET DOMAIN-CONTAINING PROTEIN"/>
    <property type="match status" value="1"/>
</dbReference>
<evidence type="ECO:0000313" key="2">
    <source>
        <dbReference type="EMBL" id="ROW03132.1"/>
    </source>
</evidence>
<dbReference type="STRING" id="356882.A0A423WI89"/>
<proteinExistence type="predicted"/>
<dbReference type="OrthoDB" id="5233664at2759"/>
<dbReference type="PANTHER" id="PTHR10622">
    <property type="entry name" value="HET DOMAIN-CONTAINING PROTEIN"/>
    <property type="match status" value="1"/>
</dbReference>
<feature type="domain" description="Heterokaryon incompatibility" evidence="1">
    <location>
        <begin position="22"/>
        <end position="106"/>
    </location>
</feature>
<keyword evidence="3" id="KW-1185">Reference proteome</keyword>
<name>A0A423WI89_9PEZI</name>
<gene>
    <name evidence="2" type="ORF">VMCG_05792</name>
</gene>
<dbReference type="Pfam" id="PF06985">
    <property type="entry name" value="HET"/>
    <property type="match status" value="1"/>
</dbReference>
<evidence type="ECO:0000313" key="3">
    <source>
        <dbReference type="Proteomes" id="UP000283895"/>
    </source>
</evidence>
<protein>
    <recommendedName>
        <fullName evidence="1">Heterokaryon incompatibility domain-containing protein</fullName>
    </recommendedName>
</protein>
<evidence type="ECO:0000259" key="1">
    <source>
        <dbReference type="Pfam" id="PF06985"/>
    </source>
</evidence>